<gene>
    <name evidence="1" type="ORF">FRX31_009591</name>
</gene>
<evidence type="ECO:0000313" key="2">
    <source>
        <dbReference type="Proteomes" id="UP000554482"/>
    </source>
</evidence>
<organism evidence="1 2">
    <name type="scientific">Thalictrum thalictroides</name>
    <name type="common">Rue-anemone</name>
    <name type="synonym">Anemone thalictroides</name>
    <dbReference type="NCBI Taxonomy" id="46969"/>
    <lineage>
        <taxon>Eukaryota</taxon>
        <taxon>Viridiplantae</taxon>
        <taxon>Streptophyta</taxon>
        <taxon>Embryophyta</taxon>
        <taxon>Tracheophyta</taxon>
        <taxon>Spermatophyta</taxon>
        <taxon>Magnoliopsida</taxon>
        <taxon>Ranunculales</taxon>
        <taxon>Ranunculaceae</taxon>
        <taxon>Thalictroideae</taxon>
        <taxon>Thalictrum</taxon>
    </lineage>
</organism>
<name>A0A7J6WXI9_THATH</name>
<sequence length="147" mass="16918">MKQVAGRLAIQDSLVTIGNFQFIFFFLVRSLNALSDLKVTDPSCEQVITQAYAQQTSGSISYSFCQKLAYCRRVLIQWNDHHFGNPKVRRIQIQQELQLYGTHGEELVNRKDIGDRLQGYFSKLFTAEERPQSSQSLTLLDHLHIPK</sequence>
<evidence type="ECO:0000313" key="1">
    <source>
        <dbReference type="EMBL" id="KAF5200822.1"/>
    </source>
</evidence>
<accession>A0A7J6WXI9</accession>
<proteinExistence type="predicted"/>
<dbReference type="AlphaFoldDB" id="A0A7J6WXI9"/>
<dbReference type="EMBL" id="JABWDY010010240">
    <property type="protein sequence ID" value="KAF5200822.1"/>
    <property type="molecule type" value="Genomic_DNA"/>
</dbReference>
<comment type="caution">
    <text evidence="1">The sequence shown here is derived from an EMBL/GenBank/DDBJ whole genome shotgun (WGS) entry which is preliminary data.</text>
</comment>
<keyword evidence="2" id="KW-1185">Reference proteome</keyword>
<reference evidence="1 2" key="1">
    <citation type="submission" date="2020-06" db="EMBL/GenBank/DDBJ databases">
        <title>Transcriptomic and genomic resources for Thalictrum thalictroides and T. hernandezii: Facilitating candidate gene discovery in an emerging model plant lineage.</title>
        <authorList>
            <person name="Arias T."/>
            <person name="Riano-Pachon D.M."/>
            <person name="Di Stilio V.S."/>
        </authorList>
    </citation>
    <scope>NUCLEOTIDE SEQUENCE [LARGE SCALE GENOMIC DNA]</scope>
    <source>
        <strain evidence="2">cv. WT478/WT964</strain>
        <tissue evidence="1">Leaves</tissue>
    </source>
</reference>
<dbReference type="Proteomes" id="UP000554482">
    <property type="component" value="Unassembled WGS sequence"/>
</dbReference>
<protein>
    <submittedName>
        <fullName evidence="1">Uncharacterized protein</fullName>
    </submittedName>
</protein>